<dbReference type="Proteomes" id="UP000054549">
    <property type="component" value="Unassembled WGS sequence"/>
</dbReference>
<evidence type="ECO:0000256" key="4">
    <source>
        <dbReference type="ARBA" id="ARBA00013101"/>
    </source>
</evidence>
<dbReference type="PANTHER" id="PTHR42979:SF1">
    <property type="entry name" value="3-ISOPROPYLMALATE DEHYDROGENASE"/>
    <property type="match status" value="1"/>
</dbReference>
<dbReference type="InterPro" id="IPR004429">
    <property type="entry name" value="Isopropylmalate_DH"/>
</dbReference>
<comment type="similarity">
    <text evidence="2 13">Belongs to the isocitrate and isopropylmalate dehydrogenases family.</text>
</comment>
<sequence length="383" mass="40876">MSPKTFQIAVLPGDGIGPEVVAQAVRVLETVSELSQDFKLELKKYPFGGNAIDQFGDPLPAATLKACQEADAILMGSIGGPKWGVTAPVRPEPGLLKLRKALGLYANIRPANLASESLVSYSPLRPDIVQGVNLIVVRELIGGVYFGTRKEQGVAPNEDTAWDNMIYSVPEVERITRVAAQIASSTNPPMEIHSVDKANVLATSRLWRKTVSEILTNEYPEIKFDHHYVDAASMFIVQNPKKLNGIILTENLFGDILSDQASVIPGSLGLLPSASLAGAPSLPSDNFKPTLGLYEPIHGSAPDIAGQGIANPIGTILSAAMLLRYSLGLERPADAIEEAVRKVLDLPAIGGLGLRTKDLGGNVDTETLGRKVVEVLISALHRS</sequence>
<dbReference type="Pfam" id="PF00180">
    <property type="entry name" value="Iso_dh"/>
    <property type="match status" value="1"/>
</dbReference>
<evidence type="ECO:0000256" key="9">
    <source>
        <dbReference type="ARBA" id="ARBA00023002"/>
    </source>
</evidence>
<evidence type="ECO:0000256" key="14">
    <source>
        <dbReference type="RuleBase" id="RU004445"/>
    </source>
</evidence>
<comment type="cofactor">
    <cofactor evidence="14">
        <name>Mg(2+)</name>
        <dbReference type="ChEBI" id="CHEBI:18420"/>
    </cofactor>
    <cofactor evidence="14">
        <name>Mn(2+)</name>
        <dbReference type="ChEBI" id="CHEBI:29035"/>
    </cofactor>
    <text evidence="14">Binds 1 Mg(2+) or Mn(2+) ion per subunit.</text>
</comment>
<evidence type="ECO:0000256" key="1">
    <source>
        <dbReference type="ARBA" id="ARBA00001936"/>
    </source>
</evidence>
<dbReference type="UniPathway" id="UPA00048">
    <property type="reaction ID" value="UER00072"/>
</dbReference>
<dbReference type="OrthoDB" id="419183at2759"/>
<dbReference type="SUPFAM" id="SSF53659">
    <property type="entry name" value="Isocitrate/Isopropylmalate dehydrogenase-like"/>
    <property type="match status" value="1"/>
</dbReference>
<evidence type="ECO:0000256" key="7">
    <source>
        <dbReference type="ARBA" id="ARBA00022723"/>
    </source>
</evidence>
<dbReference type="FunFam" id="3.40.718.10:FF:000006">
    <property type="entry name" value="3-isopropylmalate dehydrogenase"/>
    <property type="match status" value="1"/>
</dbReference>
<dbReference type="FunCoup" id="A0A0C2TSH4">
    <property type="interactions" value="236"/>
</dbReference>
<keyword evidence="12 14" id="KW-0100">Branched-chain amino acid biosynthesis</keyword>
<accession>A0A0C2TSH4</accession>
<dbReference type="EC" id="1.1.1.85" evidence="4 14"/>
<evidence type="ECO:0000313" key="16">
    <source>
        <dbReference type="EMBL" id="KIL70249.1"/>
    </source>
</evidence>
<keyword evidence="7 14" id="KW-0479">Metal-binding</keyword>
<dbReference type="HOGENOM" id="CLU_031953_0_3_1"/>
<evidence type="ECO:0000256" key="13">
    <source>
        <dbReference type="RuleBase" id="RU004443"/>
    </source>
</evidence>
<dbReference type="EMBL" id="KN818224">
    <property type="protein sequence ID" value="KIL70249.1"/>
    <property type="molecule type" value="Genomic_DNA"/>
</dbReference>
<dbReference type="InterPro" id="IPR019818">
    <property type="entry name" value="IsoCit/isopropylmalate_DH_CS"/>
</dbReference>
<keyword evidence="17" id="KW-1185">Reference proteome</keyword>
<dbReference type="GO" id="GO:0009098">
    <property type="term" value="P:L-leucine biosynthetic process"/>
    <property type="evidence" value="ECO:0007669"/>
    <property type="project" value="UniProtKB-UniPathway"/>
</dbReference>
<name>A0A0C2TSH4_AMAMK</name>
<dbReference type="AlphaFoldDB" id="A0A0C2TSH4"/>
<reference evidence="16 17" key="1">
    <citation type="submission" date="2014-04" db="EMBL/GenBank/DDBJ databases">
        <title>Evolutionary Origins and Diversification of the Mycorrhizal Mutualists.</title>
        <authorList>
            <consortium name="DOE Joint Genome Institute"/>
            <consortium name="Mycorrhizal Genomics Consortium"/>
            <person name="Kohler A."/>
            <person name="Kuo A."/>
            <person name="Nagy L.G."/>
            <person name="Floudas D."/>
            <person name="Copeland A."/>
            <person name="Barry K.W."/>
            <person name="Cichocki N."/>
            <person name="Veneault-Fourrey C."/>
            <person name="LaButti K."/>
            <person name="Lindquist E.A."/>
            <person name="Lipzen A."/>
            <person name="Lundell T."/>
            <person name="Morin E."/>
            <person name="Murat C."/>
            <person name="Riley R."/>
            <person name="Ohm R."/>
            <person name="Sun H."/>
            <person name="Tunlid A."/>
            <person name="Henrissat B."/>
            <person name="Grigoriev I.V."/>
            <person name="Hibbett D.S."/>
            <person name="Martin F."/>
        </authorList>
    </citation>
    <scope>NUCLEOTIDE SEQUENCE [LARGE SCALE GENOMIC DNA]</scope>
    <source>
        <strain evidence="16 17">Koide BX008</strain>
    </source>
</reference>
<dbReference type="GO" id="GO:0003862">
    <property type="term" value="F:3-isopropylmalate dehydrogenase activity"/>
    <property type="evidence" value="ECO:0007669"/>
    <property type="project" value="UniProtKB-EC"/>
</dbReference>
<dbReference type="PROSITE" id="PS00470">
    <property type="entry name" value="IDH_IMDH"/>
    <property type="match status" value="1"/>
</dbReference>
<dbReference type="InParanoid" id="A0A0C2TSH4"/>
<keyword evidence="9 13" id="KW-0560">Oxidoreductase</keyword>
<dbReference type="GO" id="GO:0051287">
    <property type="term" value="F:NAD binding"/>
    <property type="evidence" value="ECO:0007669"/>
    <property type="project" value="InterPro"/>
</dbReference>
<evidence type="ECO:0000256" key="11">
    <source>
        <dbReference type="ARBA" id="ARBA00023211"/>
    </source>
</evidence>
<proteinExistence type="inferred from homology"/>
<evidence type="ECO:0000256" key="3">
    <source>
        <dbReference type="ARBA" id="ARBA00011738"/>
    </source>
</evidence>
<feature type="domain" description="Isopropylmalate dehydrogenase-like" evidence="15">
    <location>
        <begin position="7"/>
        <end position="372"/>
    </location>
</feature>
<dbReference type="Gene3D" id="3.40.718.10">
    <property type="entry name" value="Isopropylmalate Dehydrogenase"/>
    <property type="match status" value="1"/>
</dbReference>
<evidence type="ECO:0000256" key="6">
    <source>
        <dbReference type="ARBA" id="ARBA00022605"/>
    </source>
</evidence>
<evidence type="ECO:0000256" key="12">
    <source>
        <dbReference type="ARBA" id="ARBA00023304"/>
    </source>
</evidence>
<dbReference type="InterPro" id="IPR024084">
    <property type="entry name" value="IsoPropMal-DH-like_dom"/>
</dbReference>
<dbReference type="NCBIfam" id="TIGR00169">
    <property type="entry name" value="leuB"/>
    <property type="match status" value="1"/>
</dbReference>
<evidence type="ECO:0000259" key="15">
    <source>
        <dbReference type="SMART" id="SM01329"/>
    </source>
</evidence>
<comment type="catalytic activity">
    <reaction evidence="14">
        <text>(2R,3S)-3-isopropylmalate + NAD(+) = 4-methyl-2-oxopentanoate + CO2 + NADH</text>
        <dbReference type="Rhea" id="RHEA:32271"/>
        <dbReference type="ChEBI" id="CHEBI:16526"/>
        <dbReference type="ChEBI" id="CHEBI:17865"/>
        <dbReference type="ChEBI" id="CHEBI:35121"/>
        <dbReference type="ChEBI" id="CHEBI:57540"/>
        <dbReference type="ChEBI" id="CHEBI:57945"/>
        <dbReference type="EC" id="1.1.1.85"/>
    </reaction>
</comment>
<protein>
    <recommendedName>
        <fullName evidence="4 14">3-isopropylmalate dehydrogenase</fullName>
        <ecNumber evidence="4 14">1.1.1.85</ecNumber>
    </recommendedName>
</protein>
<keyword evidence="10 14" id="KW-0520">NAD</keyword>
<organism evidence="16 17">
    <name type="scientific">Amanita muscaria (strain Koide BX008)</name>
    <dbReference type="NCBI Taxonomy" id="946122"/>
    <lineage>
        <taxon>Eukaryota</taxon>
        <taxon>Fungi</taxon>
        <taxon>Dikarya</taxon>
        <taxon>Basidiomycota</taxon>
        <taxon>Agaricomycotina</taxon>
        <taxon>Agaricomycetes</taxon>
        <taxon>Agaricomycetidae</taxon>
        <taxon>Agaricales</taxon>
        <taxon>Pluteineae</taxon>
        <taxon>Amanitaceae</taxon>
        <taxon>Amanita</taxon>
    </lineage>
</organism>
<evidence type="ECO:0000256" key="8">
    <source>
        <dbReference type="ARBA" id="ARBA00022842"/>
    </source>
</evidence>
<gene>
    <name evidence="16" type="ORF">M378DRAFT_156328</name>
</gene>
<keyword evidence="6" id="KW-0028">Amino-acid biosynthesis</keyword>
<dbReference type="PANTHER" id="PTHR42979">
    <property type="entry name" value="3-ISOPROPYLMALATE DEHYDROGENASE"/>
    <property type="match status" value="1"/>
</dbReference>
<evidence type="ECO:0000313" key="17">
    <source>
        <dbReference type="Proteomes" id="UP000054549"/>
    </source>
</evidence>
<dbReference type="SMART" id="SM01329">
    <property type="entry name" value="Iso_dh"/>
    <property type="match status" value="1"/>
</dbReference>
<comment type="pathway">
    <text evidence="14">Amino-acid biosynthesis; L-leucine biosynthesis; L-leucine from 3-methyl-2-oxobutanoate: step 3/4.</text>
</comment>
<dbReference type="STRING" id="946122.A0A0C2TSH4"/>
<dbReference type="GO" id="GO:0005829">
    <property type="term" value="C:cytosol"/>
    <property type="evidence" value="ECO:0007669"/>
    <property type="project" value="TreeGrafter"/>
</dbReference>
<comment type="subunit">
    <text evidence="3 14">Homodimer.</text>
</comment>
<evidence type="ECO:0000256" key="5">
    <source>
        <dbReference type="ARBA" id="ARBA00022430"/>
    </source>
</evidence>
<dbReference type="GO" id="GO:0000287">
    <property type="term" value="F:magnesium ion binding"/>
    <property type="evidence" value="ECO:0007669"/>
    <property type="project" value="InterPro"/>
</dbReference>
<evidence type="ECO:0000256" key="10">
    <source>
        <dbReference type="ARBA" id="ARBA00023027"/>
    </source>
</evidence>
<evidence type="ECO:0000256" key="2">
    <source>
        <dbReference type="ARBA" id="ARBA00007769"/>
    </source>
</evidence>
<keyword evidence="5 14" id="KW-0432">Leucine biosynthesis</keyword>
<keyword evidence="11" id="KW-0464">Manganese</keyword>
<comment type="cofactor">
    <cofactor evidence="1">
        <name>Mn(2+)</name>
        <dbReference type="ChEBI" id="CHEBI:29035"/>
    </cofactor>
</comment>
<keyword evidence="8" id="KW-0460">Magnesium</keyword>
<comment type="function">
    <text evidence="14">Catalyzes the oxidation of 3-carboxy-2-hydroxy-4-methylpentanoate (3-isopropylmalate) to 3-carboxy-4-methyl-2-oxopentanoate. The product decarboxylates to 4-methyl-2 oxopentanoate.</text>
</comment>